<proteinExistence type="predicted"/>
<evidence type="ECO:0000259" key="1">
    <source>
        <dbReference type="Pfam" id="PF24035"/>
    </source>
</evidence>
<accession>A0ABD5TXT7</accession>
<reference evidence="2 3" key="1">
    <citation type="journal article" date="2019" name="Int. J. Syst. Evol. Microbiol.">
        <title>The Global Catalogue of Microorganisms (GCM) 10K type strain sequencing project: providing services to taxonomists for standard genome sequencing and annotation.</title>
        <authorList>
            <consortium name="The Broad Institute Genomics Platform"/>
            <consortium name="The Broad Institute Genome Sequencing Center for Infectious Disease"/>
            <person name="Wu L."/>
            <person name="Ma J."/>
        </authorList>
    </citation>
    <scope>NUCLEOTIDE SEQUENCE [LARGE SCALE GENOMIC DNA]</scope>
    <source>
        <strain evidence="2 3">YIM 94188</strain>
    </source>
</reference>
<gene>
    <name evidence="2" type="ORF">ACFQEV_06195</name>
</gene>
<feature type="domain" description="DUF7344" evidence="1">
    <location>
        <begin position="18"/>
        <end position="96"/>
    </location>
</feature>
<dbReference type="EMBL" id="JBHSXH010000009">
    <property type="protein sequence ID" value="MFC6824586.1"/>
    <property type="molecule type" value="Genomic_DNA"/>
</dbReference>
<dbReference type="Gene3D" id="1.10.10.10">
    <property type="entry name" value="Winged helix-like DNA-binding domain superfamily/Winged helix DNA-binding domain"/>
    <property type="match status" value="1"/>
</dbReference>
<sequence length="118" mass="12836">MAATEGGSPFDGTLDDYFAVLGEKHRDAVVEILADEDRSVHLLALAERVAAETRDVSLDDLTPKEVQRVELSLHHNHLPKLDEAGIVEYASEEKRISPADDIGAVSDLVEAEDPLSAF</sequence>
<comment type="caution">
    <text evidence="2">The sequence shown here is derived from an EMBL/GenBank/DDBJ whole genome shotgun (WGS) entry which is preliminary data.</text>
</comment>
<dbReference type="InterPro" id="IPR036388">
    <property type="entry name" value="WH-like_DNA-bd_sf"/>
</dbReference>
<dbReference type="Pfam" id="PF24035">
    <property type="entry name" value="DUF7344"/>
    <property type="match status" value="1"/>
</dbReference>
<protein>
    <recommendedName>
        <fullName evidence="1">DUF7344 domain-containing protein</fullName>
    </recommendedName>
</protein>
<dbReference type="RefSeq" id="WP_379693706.1">
    <property type="nucleotide sequence ID" value="NZ_JBHSXH010000009.1"/>
</dbReference>
<dbReference type="AlphaFoldDB" id="A0ABD5TXT7"/>
<name>A0ABD5TXT7_9EURY</name>
<evidence type="ECO:0000313" key="3">
    <source>
        <dbReference type="Proteomes" id="UP001596408"/>
    </source>
</evidence>
<organism evidence="2 3">
    <name type="scientific">Halopelagius fulvigenes</name>
    <dbReference type="NCBI Taxonomy" id="1198324"/>
    <lineage>
        <taxon>Archaea</taxon>
        <taxon>Methanobacteriati</taxon>
        <taxon>Methanobacteriota</taxon>
        <taxon>Stenosarchaea group</taxon>
        <taxon>Halobacteria</taxon>
        <taxon>Halobacteriales</taxon>
        <taxon>Haloferacaceae</taxon>
    </lineage>
</organism>
<dbReference type="Proteomes" id="UP001596408">
    <property type="component" value="Unassembled WGS sequence"/>
</dbReference>
<dbReference type="InterPro" id="IPR055768">
    <property type="entry name" value="DUF7344"/>
</dbReference>
<evidence type="ECO:0000313" key="2">
    <source>
        <dbReference type="EMBL" id="MFC6824586.1"/>
    </source>
</evidence>
<keyword evidence="3" id="KW-1185">Reference proteome</keyword>